<dbReference type="STRING" id="67344.SAMN05216505_103325"/>
<gene>
    <name evidence="3" type="ORF">SAMN05216505_103325</name>
</gene>
<feature type="transmembrane region" description="Helical" evidence="2">
    <location>
        <begin position="152"/>
        <end position="170"/>
    </location>
</feature>
<feature type="transmembrane region" description="Helical" evidence="2">
    <location>
        <begin position="68"/>
        <end position="92"/>
    </location>
</feature>
<accession>A0A1G6NZ31</accession>
<feature type="compositionally biased region" description="Pro residues" evidence="1">
    <location>
        <begin position="30"/>
        <end position="46"/>
    </location>
</feature>
<keyword evidence="2" id="KW-1133">Transmembrane helix</keyword>
<evidence type="ECO:0000256" key="1">
    <source>
        <dbReference type="SAM" id="MobiDB-lite"/>
    </source>
</evidence>
<organism evidence="3 4">
    <name type="scientific">Streptomyces prasinopilosus</name>
    <dbReference type="NCBI Taxonomy" id="67344"/>
    <lineage>
        <taxon>Bacteria</taxon>
        <taxon>Bacillati</taxon>
        <taxon>Actinomycetota</taxon>
        <taxon>Actinomycetes</taxon>
        <taxon>Kitasatosporales</taxon>
        <taxon>Streptomycetaceae</taxon>
        <taxon>Streptomyces</taxon>
    </lineage>
</organism>
<feature type="region of interest" description="Disordered" evidence="1">
    <location>
        <begin position="1"/>
        <end position="53"/>
    </location>
</feature>
<name>A0A1G6NZ31_9ACTN</name>
<keyword evidence="2" id="KW-0812">Transmembrane</keyword>
<dbReference type="AlphaFoldDB" id="A0A1G6NZ31"/>
<dbReference type="Proteomes" id="UP000182100">
    <property type="component" value="Unassembled WGS sequence"/>
</dbReference>
<reference evidence="4" key="1">
    <citation type="submission" date="2016-10" db="EMBL/GenBank/DDBJ databases">
        <authorList>
            <person name="Varghese N."/>
            <person name="Submissions S."/>
        </authorList>
    </citation>
    <scope>NUCLEOTIDE SEQUENCE [LARGE SCALE GENOMIC DNA]</scope>
    <source>
        <strain evidence="4">CGMCC 4.3504</strain>
    </source>
</reference>
<dbReference type="SUPFAM" id="SSF81995">
    <property type="entry name" value="beta-sandwich domain of Sec23/24"/>
    <property type="match status" value="1"/>
</dbReference>
<feature type="transmembrane region" description="Helical" evidence="2">
    <location>
        <begin position="116"/>
        <end position="140"/>
    </location>
</feature>
<keyword evidence="2" id="KW-0472">Membrane</keyword>
<proteinExistence type="predicted"/>
<dbReference type="RefSeq" id="WP_055570910.1">
    <property type="nucleotide sequence ID" value="NZ_FMZK01000003.1"/>
</dbReference>
<evidence type="ECO:0000313" key="4">
    <source>
        <dbReference type="Proteomes" id="UP000182100"/>
    </source>
</evidence>
<feature type="transmembrane region" description="Helical" evidence="2">
    <location>
        <begin position="176"/>
        <end position="193"/>
    </location>
</feature>
<dbReference type="EMBL" id="FMZK01000003">
    <property type="protein sequence ID" value="SDC72911.1"/>
    <property type="molecule type" value="Genomic_DNA"/>
</dbReference>
<evidence type="ECO:0000256" key="2">
    <source>
        <dbReference type="SAM" id="Phobius"/>
    </source>
</evidence>
<protein>
    <submittedName>
        <fullName evidence="3">Uncharacterized protein</fullName>
    </submittedName>
</protein>
<sequence length="206" mass="21510">MSFGDPNNPYGQPPQQPGQSGGPGYGYPQQQPPGQPGYGYPSPPSFPQAYGQPGPAVTMPGSVTAARVMLFVLGGLQAVSGLLMIVASGWFADYFEEMVSSDPALSSDPNISSDDVGAIGAGIMIVLGVIVLGFAFWAILTAVKMASGYGGVRVSAIIYASVVTLFSVISLLTANVFALISLILGVLIIVFCANRNGSHWFNRPRY</sequence>
<evidence type="ECO:0000313" key="3">
    <source>
        <dbReference type="EMBL" id="SDC72911.1"/>
    </source>
</evidence>
<keyword evidence="4" id="KW-1185">Reference proteome</keyword>